<dbReference type="EMBL" id="UOEU01000520">
    <property type="protein sequence ID" value="VAW34209.1"/>
    <property type="molecule type" value="Genomic_DNA"/>
</dbReference>
<reference evidence="1" key="1">
    <citation type="submission" date="2018-06" db="EMBL/GenBank/DDBJ databases">
        <authorList>
            <person name="Zhirakovskaya E."/>
        </authorList>
    </citation>
    <scope>NUCLEOTIDE SEQUENCE</scope>
</reference>
<organism evidence="1">
    <name type="scientific">hydrothermal vent metagenome</name>
    <dbReference type="NCBI Taxonomy" id="652676"/>
    <lineage>
        <taxon>unclassified sequences</taxon>
        <taxon>metagenomes</taxon>
        <taxon>ecological metagenomes</taxon>
    </lineage>
</organism>
<gene>
    <name evidence="1" type="ORF">MNBD_CHLOROFLEXI01-250</name>
</gene>
<proteinExistence type="predicted"/>
<dbReference type="AlphaFoldDB" id="A0A3B0VBJ9"/>
<protein>
    <submittedName>
        <fullName evidence="1">Uncharacterized protein</fullName>
    </submittedName>
</protein>
<accession>A0A3B0VBJ9</accession>
<sequence length="741" mass="82075">MKFNFGPIARTSAGGSNNTINMASFSLHVMLNALVGSTTVEEFVAWLWHDLYKPAFHWVDTGKKDRDGNDKLNWNHIPGIGAFDKAECIFTHRTAIRKGLVSTHHFQRQDASGSWLPRLSLLEPDFISDQGDQINLGATTNYVQLSIASEPALPTVLVRSVIANAFIEVVTKSVANVLRQAFINGGRKPIEQVKFAFDTIFPPNLSPNPDDNEIWDKLGQKFDVQLGSTFLMQHFTPVTTQAHQKAFATTFTADLTGKALLPQQMMGNVVSLAELLTLYQDSRTIIMAVPQAQLYTLDPAAIKQATLEVTRKRLDDFNVLTIENGIDYLEAAFDAQIDIREIPGRQPKRQKAGRPLENAVLYPAQLLANARKSPDCRICRLSGTPFVSDVTPVASRFDKLFSPSFVDTEFVGIGGDIAPLTYLYVLNSPNAGGAGRKGVPKRTSLRGSFALFAPASQFAVSDQEGKVVEIPPLDKGGRFKQPLNRITVTTQEFTLFQQMSRRIIAQLWQSVVPNEHLPLPYLGAILLTHTSRQRIRDLLPQLDALFADVSLKAYPFELKAEPAIEIALEAAVRDSKHASKHTLLKTSPRIITVGSKASIPLLTDDDVQTDVNKALFARVAELTRITDSLTRRKRKLKQKELWLKLVLTGSDPVTAVLESAQAATDTKKLPKGLSLDSAAFNAAEKFWDEFITQGNIAQSWEQYEQLNKTTASALEEFPILPILLQAFQKKETKGETNESTN</sequence>
<name>A0A3B0VBJ9_9ZZZZ</name>
<evidence type="ECO:0000313" key="1">
    <source>
        <dbReference type="EMBL" id="VAW34209.1"/>
    </source>
</evidence>